<keyword evidence="2" id="KW-1185">Reference proteome</keyword>
<protein>
    <submittedName>
        <fullName evidence="1">Uncharacterized protein</fullName>
    </submittedName>
</protein>
<reference evidence="2" key="1">
    <citation type="journal article" date="2019" name="Int. J. Syst. Evol. Microbiol.">
        <title>The Global Catalogue of Microorganisms (GCM) 10K type strain sequencing project: providing services to taxonomists for standard genome sequencing and annotation.</title>
        <authorList>
            <consortium name="The Broad Institute Genomics Platform"/>
            <consortium name="The Broad Institute Genome Sequencing Center for Infectious Disease"/>
            <person name="Wu L."/>
            <person name="Ma J."/>
        </authorList>
    </citation>
    <scope>NUCLEOTIDE SEQUENCE [LARGE SCALE GENOMIC DNA]</scope>
    <source>
        <strain evidence="2">CGMCC-1.15741</strain>
    </source>
</reference>
<evidence type="ECO:0000313" key="1">
    <source>
        <dbReference type="EMBL" id="MFC6197056.1"/>
    </source>
</evidence>
<sequence>MKLLNIEGTVDVIGAAEKRADGMVYSEMTFLTRSGGEVFVRNVSVDKDLSETLLPGLSGRFVLQKNLFSNKLVSAQIGVYS</sequence>
<evidence type="ECO:0000313" key="2">
    <source>
        <dbReference type="Proteomes" id="UP001596303"/>
    </source>
</evidence>
<comment type="caution">
    <text evidence="1">The sequence shown here is derived from an EMBL/GenBank/DDBJ whole genome shotgun (WGS) entry which is preliminary data.</text>
</comment>
<dbReference type="RefSeq" id="WP_377375334.1">
    <property type="nucleotide sequence ID" value="NZ_JBHSSW010000003.1"/>
</dbReference>
<proteinExistence type="predicted"/>
<dbReference type="EMBL" id="JBHSSW010000003">
    <property type="protein sequence ID" value="MFC6197056.1"/>
    <property type="molecule type" value="Genomic_DNA"/>
</dbReference>
<organism evidence="1 2">
    <name type="scientific">Ponticaulis profundi</name>
    <dbReference type="NCBI Taxonomy" id="2665222"/>
    <lineage>
        <taxon>Bacteria</taxon>
        <taxon>Pseudomonadati</taxon>
        <taxon>Pseudomonadota</taxon>
        <taxon>Alphaproteobacteria</taxon>
        <taxon>Hyphomonadales</taxon>
        <taxon>Hyphomonadaceae</taxon>
        <taxon>Ponticaulis</taxon>
    </lineage>
</organism>
<gene>
    <name evidence="1" type="ORF">ACFQDM_03160</name>
</gene>
<name>A0ABW1S5X2_9PROT</name>
<accession>A0ABW1S5X2</accession>
<dbReference type="Proteomes" id="UP001596303">
    <property type="component" value="Unassembled WGS sequence"/>
</dbReference>